<dbReference type="EMBL" id="JAFBEV010000008">
    <property type="protein sequence ID" value="MBM7657742.1"/>
    <property type="molecule type" value="Genomic_DNA"/>
</dbReference>
<evidence type="ECO:0000256" key="3">
    <source>
        <dbReference type="ARBA" id="ARBA00022475"/>
    </source>
</evidence>
<dbReference type="PANTHER" id="PTHR30175:SF3">
    <property type="entry name" value="PTS SYSTEM N-ACETYLMURAMIC ACID-SPECIFIC EIIBC COMPONENT"/>
    <property type="match status" value="1"/>
</dbReference>
<evidence type="ECO:0000256" key="7">
    <source>
        <dbReference type="ARBA" id="ARBA00022989"/>
    </source>
</evidence>
<keyword evidence="5" id="KW-0598">Phosphotransferase system</keyword>
<accession>A0ABS2Q7I8</accession>
<keyword evidence="4" id="KW-0762">Sugar transport</keyword>
<dbReference type="Proteomes" id="UP000823201">
    <property type="component" value="Unassembled WGS sequence"/>
</dbReference>
<keyword evidence="6 9" id="KW-0812">Transmembrane</keyword>
<keyword evidence="8 9" id="KW-0472">Membrane</keyword>
<keyword evidence="7 9" id="KW-1133">Transmembrane helix</keyword>
<dbReference type="InterPro" id="IPR013013">
    <property type="entry name" value="PTS_EIIC_1"/>
</dbReference>
<keyword evidence="2" id="KW-0813">Transport</keyword>
<proteinExistence type="predicted"/>
<comment type="caution">
    <text evidence="11">The sequence shown here is derived from an EMBL/GenBank/DDBJ whole genome shotgun (WGS) entry which is preliminary data.</text>
</comment>
<evidence type="ECO:0000256" key="1">
    <source>
        <dbReference type="ARBA" id="ARBA00004651"/>
    </source>
</evidence>
<evidence type="ECO:0000313" key="12">
    <source>
        <dbReference type="Proteomes" id="UP000823201"/>
    </source>
</evidence>
<reference evidence="11 12" key="1">
    <citation type="submission" date="2021-01" db="EMBL/GenBank/DDBJ databases">
        <title>Genomic Encyclopedia of Type Strains, Phase IV (KMG-IV): sequencing the most valuable type-strain genomes for metagenomic binning, comparative biology and taxonomic classification.</title>
        <authorList>
            <person name="Goeker M."/>
        </authorList>
    </citation>
    <scope>NUCLEOTIDE SEQUENCE [LARGE SCALE GENOMIC DNA]</scope>
    <source>
        <strain evidence="11 12">DSM 100968</strain>
    </source>
</reference>
<feature type="transmembrane region" description="Helical" evidence="9">
    <location>
        <begin position="152"/>
        <end position="172"/>
    </location>
</feature>
<comment type="subcellular location">
    <subcellularLocation>
        <location evidence="1">Cell membrane</location>
        <topology evidence="1">Multi-pass membrane protein</topology>
    </subcellularLocation>
</comment>
<feature type="transmembrane region" description="Helical" evidence="9">
    <location>
        <begin position="120"/>
        <end position="140"/>
    </location>
</feature>
<keyword evidence="3" id="KW-1003">Cell membrane</keyword>
<dbReference type="PANTHER" id="PTHR30175">
    <property type="entry name" value="PHOSPHOTRANSFERASE SYSTEM TRANSPORT PROTEIN"/>
    <property type="match status" value="1"/>
</dbReference>
<dbReference type="InterPro" id="IPR050558">
    <property type="entry name" value="PTS_Sugar-Specific_Components"/>
</dbReference>
<evidence type="ECO:0000256" key="6">
    <source>
        <dbReference type="ARBA" id="ARBA00022692"/>
    </source>
</evidence>
<feature type="transmembrane region" description="Helical" evidence="9">
    <location>
        <begin position="45"/>
        <end position="69"/>
    </location>
</feature>
<evidence type="ECO:0000259" key="10">
    <source>
        <dbReference type="PROSITE" id="PS51103"/>
    </source>
</evidence>
<feature type="domain" description="PTS EIIC type-1" evidence="10">
    <location>
        <begin position="1"/>
        <end position="254"/>
    </location>
</feature>
<keyword evidence="12" id="KW-1185">Reference proteome</keyword>
<feature type="transmembrane region" description="Helical" evidence="9">
    <location>
        <begin position="75"/>
        <end position="100"/>
    </location>
</feature>
<dbReference type="PROSITE" id="PS51103">
    <property type="entry name" value="PTS_EIIC_TYPE_1"/>
    <property type="match status" value="1"/>
</dbReference>
<gene>
    <name evidence="11" type="ORF">JOC27_001192</name>
</gene>
<evidence type="ECO:0000256" key="9">
    <source>
        <dbReference type="SAM" id="Phobius"/>
    </source>
</evidence>
<evidence type="ECO:0000313" key="11">
    <source>
        <dbReference type="EMBL" id="MBM7657742.1"/>
    </source>
</evidence>
<evidence type="ECO:0000256" key="2">
    <source>
        <dbReference type="ARBA" id="ARBA00022448"/>
    </source>
</evidence>
<evidence type="ECO:0000256" key="8">
    <source>
        <dbReference type="ARBA" id="ARBA00023136"/>
    </source>
</evidence>
<sequence>MDSLLLPAKAAARDVIFAVWVLAFVEKKLHKVVANSVDIIVMPTLALLAVGLFTVFIVMPVAGVVFGAFVGSITWISHVGGVFSGFILGLIFLPMVMFGLHQLLTPIHIEMINKTGATPLLPVLAMAGAGQVGATLALWLQCRKNKKLVQLIKGALPVGFLGIGEPLIYGVTLPLGRPFITACIGGGIGGAVIGGIGNIGAIAIGPSGIPLIPLITTGHWLGYIAVLLSGYAGGIIVTYFFSVPKEPMLPTKEE</sequence>
<evidence type="ECO:0000256" key="5">
    <source>
        <dbReference type="ARBA" id="ARBA00022683"/>
    </source>
</evidence>
<feature type="transmembrane region" description="Helical" evidence="9">
    <location>
        <begin position="6"/>
        <end position="25"/>
    </location>
</feature>
<dbReference type="InterPro" id="IPR003352">
    <property type="entry name" value="PTS_EIIC"/>
</dbReference>
<organism evidence="11 12">
    <name type="scientific">Sporolactobacillus spathodeae</name>
    <dbReference type="NCBI Taxonomy" id="1465502"/>
    <lineage>
        <taxon>Bacteria</taxon>
        <taxon>Bacillati</taxon>
        <taxon>Bacillota</taxon>
        <taxon>Bacilli</taxon>
        <taxon>Bacillales</taxon>
        <taxon>Sporolactobacillaceae</taxon>
        <taxon>Sporolactobacillus</taxon>
    </lineage>
</organism>
<feature type="transmembrane region" description="Helical" evidence="9">
    <location>
        <begin position="220"/>
        <end position="242"/>
    </location>
</feature>
<protein>
    <submittedName>
        <fullName evidence="11">Phosphotransferase system glucose/maltose/N-acetylglucosamine-specific IIC component</fullName>
    </submittedName>
</protein>
<evidence type="ECO:0000256" key="4">
    <source>
        <dbReference type="ARBA" id="ARBA00022597"/>
    </source>
</evidence>
<feature type="transmembrane region" description="Helical" evidence="9">
    <location>
        <begin position="179"/>
        <end position="205"/>
    </location>
</feature>
<dbReference type="Pfam" id="PF02378">
    <property type="entry name" value="PTS_EIIC"/>
    <property type="match status" value="1"/>
</dbReference>
<name>A0ABS2Q7I8_9BACL</name>